<evidence type="ECO:0000313" key="2">
    <source>
        <dbReference type="Proteomes" id="UP000031549"/>
    </source>
</evidence>
<protein>
    <submittedName>
        <fullName evidence="1">Uncharacterized protein</fullName>
    </submittedName>
</protein>
<dbReference type="EMBL" id="JTCM02000017">
    <property type="protein sequence ID" value="NEU73024.1"/>
    <property type="molecule type" value="Genomic_DNA"/>
</dbReference>
<reference evidence="1 2" key="1">
    <citation type="journal article" date="2015" name="Genome Announc.">
        <title>Draft Genome Sequence of Cyanobacterium Hassallia byssoidea Strain VB512170, Isolated from Monuments in India.</title>
        <authorList>
            <person name="Singh D."/>
            <person name="Chandrababunaidu M.M."/>
            <person name="Panda A."/>
            <person name="Sen D."/>
            <person name="Bhattacharyya S."/>
            <person name="Adhikary S.P."/>
            <person name="Tripathy S."/>
        </authorList>
    </citation>
    <scope>NUCLEOTIDE SEQUENCE [LARGE SCALE GENOMIC DNA]</scope>
    <source>
        <strain evidence="1 2">VB512170</strain>
    </source>
</reference>
<organism evidence="1 2">
    <name type="scientific">Hassallia byssoidea VB512170</name>
    <dbReference type="NCBI Taxonomy" id="1304833"/>
    <lineage>
        <taxon>Bacteria</taxon>
        <taxon>Bacillati</taxon>
        <taxon>Cyanobacteriota</taxon>
        <taxon>Cyanophyceae</taxon>
        <taxon>Nostocales</taxon>
        <taxon>Tolypothrichaceae</taxon>
        <taxon>Hassallia</taxon>
    </lineage>
</organism>
<keyword evidence="2" id="KW-1185">Reference proteome</keyword>
<comment type="caution">
    <text evidence="1">The sequence shown here is derived from an EMBL/GenBank/DDBJ whole genome shotgun (WGS) entry which is preliminary data.</text>
</comment>
<name>A0A846H8L2_9CYAN</name>
<dbReference type="Proteomes" id="UP000031549">
    <property type="component" value="Unassembled WGS sequence"/>
</dbReference>
<evidence type="ECO:0000313" key="1">
    <source>
        <dbReference type="EMBL" id="NEU73024.1"/>
    </source>
</evidence>
<gene>
    <name evidence="1" type="ORF">PI95_010750</name>
</gene>
<sequence>MSQHFFKDKAVERYDLQKSKLLKSFGCQDRIKNFKANSQPEYSRRRKTMLLAKKSEFTTRMSKILGYLPEIAFGWITVRCSIWIPARRDIARSRVHT</sequence>
<proteinExistence type="predicted"/>
<dbReference type="RefSeq" id="WP_052325246.1">
    <property type="nucleotide sequence ID" value="NZ_JTCM02000017.1"/>
</dbReference>
<accession>A0A846H8L2</accession>
<dbReference type="AlphaFoldDB" id="A0A846H8L2"/>